<dbReference type="Proteomes" id="UP000252182">
    <property type="component" value="Chromosome"/>
</dbReference>
<feature type="domain" description="HTH marR-type" evidence="1">
    <location>
        <begin position="34"/>
        <end position="166"/>
    </location>
</feature>
<sequence>MQTRHHSINQHATDAIATLEPKQEKPAMKPHITNRNLPQLLIKTRESLLSHFRPIFQHFELTEQQWRILRSLDELGQLEPWQLCELCQIQSPSMVGMLTRMEQIGLISRHKIPKDQRRMLIRLAPKGDQLVSQMAGLIDVQYQYIERVMGKPVLDDLFKALEQFNQANEQAIERVVLHPTP</sequence>
<dbReference type="SMART" id="SM00347">
    <property type="entry name" value="HTH_MARR"/>
    <property type="match status" value="1"/>
</dbReference>
<dbReference type="InterPro" id="IPR036388">
    <property type="entry name" value="WH-like_DNA-bd_sf"/>
</dbReference>
<evidence type="ECO:0000313" key="2">
    <source>
        <dbReference type="EMBL" id="AXF85178.1"/>
    </source>
</evidence>
<gene>
    <name evidence="2" type="primary">slyA</name>
    <name evidence="2" type="ORF">DTO96_100903</name>
</gene>
<dbReference type="SUPFAM" id="SSF46785">
    <property type="entry name" value="Winged helix' DNA-binding domain"/>
    <property type="match status" value="1"/>
</dbReference>
<dbReference type="NCBIfam" id="TIGR02337">
    <property type="entry name" value="HpaR"/>
    <property type="match status" value="1"/>
</dbReference>
<dbReference type="GO" id="GO:0006950">
    <property type="term" value="P:response to stress"/>
    <property type="evidence" value="ECO:0007669"/>
    <property type="project" value="TreeGrafter"/>
</dbReference>
<keyword evidence="3" id="KW-1185">Reference proteome</keyword>
<dbReference type="PANTHER" id="PTHR33164">
    <property type="entry name" value="TRANSCRIPTIONAL REGULATOR, MARR FAMILY"/>
    <property type="match status" value="1"/>
</dbReference>
<dbReference type="PROSITE" id="PS50995">
    <property type="entry name" value="HTH_MARR_2"/>
    <property type="match status" value="1"/>
</dbReference>
<dbReference type="InterPro" id="IPR036390">
    <property type="entry name" value="WH_DNA-bd_sf"/>
</dbReference>
<dbReference type="EMBL" id="CP031124">
    <property type="protein sequence ID" value="AXF85178.1"/>
    <property type="molecule type" value="Genomic_DNA"/>
</dbReference>
<dbReference type="InterPro" id="IPR012712">
    <property type="entry name" value="HpaR/FarR"/>
</dbReference>
<dbReference type="GO" id="GO:0045892">
    <property type="term" value="P:negative regulation of DNA-templated transcription"/>
    <property type="evidence" value="ECO:0007669"/>
    <property type="project" value="InterPro"/>
</dbReference>
<organism evidence="2 3">
    <name type="scientific">Ephemeroptericola cinctiostellae</name>
    <dbReference type="NCBI Taxonomy" id="2268024"/>
    <lineage>
        <taxon>Bacteria</taxon>
        <taxon>Pseudomonadati</taxon>
        <taxon>Pseudomonadota</taxon>
        <taxon>Betaproteobacteria</taxon>
        <taxon>Burkholderiales</taxon>
        <taxon>Burkholderiaceae</taxon>
        <taxon>Ephemeroptericola</taxon>
    </lineage>
</organism>
<dbReference type="InterPro" id="IPR000835">
    <property type="entry name" value="HTH_MarR-typ"/>
</dbReference>
<dbReference type="InterPro" id="IPR039422">
    <property type="entry name" value="MarR/SlyA-like"/>
</dbReference>
<accession>A0A345D9Z0</accession>
<evidence type="ECO:0000313" key="3">
    <source>
        <dbReference type="Proteomes" id="UP000252182"/>
    </source>
</evidence>
<reference evidence="3" key="1">
    <citation type="submission" date="2018-07" db="EMBL/GenBank/DDBJ databases">
        <authorList>
            <person name="Kim H."/>
        </authorList>
    </citation>
    <scope>NUCLEOTIDE SEQUENCE [LARGE SCALE GENOMIC DNA]</scope>
    <source>
        <strain evidence="3">F02</strain>
    </source>
</reference>
<dbReference type="KEGG" id="hyf:DTO96_100903"/>
<dbReference type="AlphaFoldDB" id="A0A345D9Z0"/>
<dbReference type="Gene3D" id="1.10.10.10">
    <property type="entry name" value="Winged helix-like DNA-binding domain superfamily/Winged helix DNA-binding domain"/>
    <property type="match status" value="1"/>
</dbReference>
<dbReference type="RefSeq" id="WP_225972558.1">
    <property type="nucleotide sequence ID" value="NZ_CP031124.1"/>
</dbReference>
<evidence type="ECO:0000259" key="1">
    <source>
        <dbReference type="PROSITE" id="PS50995"/>
    </source>
</evidence>
<proteinExistence type="predicted"/>
<name>A0A345D9Z0_9BURK</name>
<dbReference type="Pfam" id="PF01047">
    <property type="entry name" value="MarR"/>
    <property type="match status" value="1"/>
</dbReference>
<dbReference type="GO" id="GO:0003677">
    <property type="term" value="F:DNA binding"/>
    <property type="evidence" value="ECO:0007669"/>
    <property type="project" value="InterPro"/>
</dbReference>
<dbReference type="GO" id="GO:0003700">
    <property type="term" value="F:DNA-binding transcription factor activity"/>
    <property type="evidence" value="ECO:0007669"/>
    <property type="project" value="InterPro"/>
</dbReference>
<dbReference type="PANTHER" id="PTHR33164:SF13">
    <property type="entry name" value="4-HYDROXYPHENYLACETATE CATABOLISM PROTEIN"/>
    <property type="match status" value="1"/>
</dbReference>
<protein>
    <submittedName>
        <fullName evidence="2">Transcriptional regulator SlyA</fullName>
    </submittedName>
</protein>